<evidence type="ECO:0000259" key="11">
    <source>
        <dbReference type="Pfam" id="PF00999"/>
    </source>
</evidence>
<dbReference type="Pfam" id="PF00999">
    <property type="entry name" value="Na_H_Exchanger"/>
    <property type="match status" value="1"/>
</dbReference>
<feature type="transmembrane region" description="Helical" evidence="10">
    <location>
        <begin position="298"/>
        <end position="325"/>
    </location>
</feature>
<dbReference type="Gene3D" id="6.10.140.1330">
    <property type="match status" value="1"/>
</dbReference>
<accession>A0ABN3G964</accession>
<evidence type="ECO:0000256" key="5">
    <source>
        <dbReference type="ARBA" id="ARBA00022989"/>
    </source>
</evidence>
<evidence type="ECO:0000256" key="1">
    <source>
        <dbReference type="ARBA" id="ARBA00004651"/>
    </source>
</evidence>
<gene>
    <name evidence="12" type="ORF">GCM10009854_24450</name>
</gene>
<reference evidence="12 13" key="1">
    <citation type="journal article" date="2019" name="Int. J. Syst. Evol. Microbiol.">
        <title>The Global Catalogue of Microorganisms (GCM) 10K type strain sequencing project: providing services to taxonomists for standard genome sequencing and annotation.</title>
        <authorList>
            <consortium name="The Broad Institute Genomics Platform"/>
            <consortium name="The Broad Institute Genome Sequencing Center for Infectious Disease"/>
            <person name="Wu L."/>
            <person name="Ma J."/>
        </authorList>
    </citation>
    <scope>NUCLEOTIDE SEQUENCE [LARGE SCALE GENOMIC DNA]</scope>
    <source>
        <strain evidence="12 13">JCM 16221</strain>
    </source>
</reference>
<keyword evidence="3 10" id="KW-1003">Cell membrane</keyword>
<evidence type="ECO:0000256" key="6">
    <source>
        <dbReference type="ARBA" id="ARBA00023053"/>
    </source>
</evidence>
<sequence length="521" mass="55200">MHELPAVIALLVGALAVTAVSRRLGVSAPLVLVVVGLGASAVPGVPNYTIDPQVILLLILPPLLYTAALNSSSIGIRANLRPIGLLAVGLVLFSTAAAGLTAWALLPGLPLSVALVLGAVIAPPDAVAATAIGRRVGLPRRIMTVLSGESLVNDATALTAYRVAVAAAIGTGTSLLSGIGTFLLAAIGGTVIGYAIGWAVHRIRSLLRDDMLESAVGLIVPFAAYLIAEEVHASGVLAVVVAGLYLGHRSTARNAATRLQDRAVWSAADTLLEAVVFALIGLQLSTVVAGVSTAFGPLLLTGVLLTAAVLLARVVWVFGVMYLPAKLRGKRPDWRHWAIVSWAGMRGVVSLAAASAIPAFTDTGEPFPHRSEVLFLTFFVTLATLLLQGTTLSRLIRALGVRGGEDYTDALAEAEAQQVAARKAQERLDELTAGTNRYDEITGVLRQASQQRSNQAWERLGRSDAELGESPSAAYRRLRGEMLAAEREVFISFRDERRLDDEVLRRVMHQLDLEELWLSRD</sequence>
<feature type="transmembrane region" description="Helical" evidence="10">
    <location>
        <begin position="83"/>
        <end position="105"/>
    </location>
</feature>
<comment type="function">
    <text evidence="10">Na(+)/H(+) antiporter that extrudes sodium in exchange for external protons.</text>
</comment>
<keyword evidence="7 10" id="KW-0406">Ion transport</keyword>
<dbReference type="NCBIfam" id="TIGR00831">
    <property type="entry name" value="a_cpa1"/>
    <property type="match status" value="1"/>
</dbReference>
<comment type="caution">
    <text evidence="12">The sequence shown here is derived from an EMBL/GenBank/DDBJ whole genome shotgun (WGS) entry which is preliminary data.</text>
</comment>
<proteinExistence type="inferred from homology"/>
<feature type="transmembrane region" description="Helical" evidence="10">
    <location>
        <begin position="373"/>
        <end position="392"/>
    </location>
</feature>
<keyword evidence="2 10" id="KW-0813">Transport</keyword>
<dbReference type="PANTHER" id="PTHR10110:SF86">
    <property type="entry name" value="SODIUM_HYDROGEN EXCHANGER 7"/>
    <property type="match status" value="1"/>
</dbReference>
<comment type="caution">
    <text evidence="10">Lacks conserved residue(s) required for the propagation of feature annotation.</text>
</comment>
<keyword evidence="8 10" id="KW-0472">Membrane</keyword>
<keyword evidence="10" id="KW-0050">Antiport</keyword>
<dbReference type="PANTHER" id="PTHR10110">
    <property type="entry name" value="SODIUM/HYDROGEN EXCHANGER"/>
    <property type="match status" value="1"/>
</dbReference>
<organism evidence="12 13">
    <name type="scientific">Saccharopolyspora halophila</name>
    <dbReference type="NCBI Taxonomy" id="405551"/>
    <lineage>
        <taxon>Bacteria</taxon>
        <taxon>Bacillati</taxon>
        <taxon>Actinomycetota</taxon>
        <taxon>Actinomycetes</taxon>
        <taxon>Pseudonocardiales</taxon>
        <taxon>Pseudonocardiaceae</taxon>
        <taxon>Saccharopolyspora</taxon>
    </lineage>
</organism>
<keyword evidence="13" id="KW-1185">Reference proteome</keyword>
<dbReference type="InterPro" id="IPR006153">
    <property type="entry name" value="Cation/H_exchanger_TM"/>
</dbReference>
<feature type="transmembrane region" description="Helical" evidence="10">
    <location>
        <begin position="175"/>
        <end position="199"/>
    </location>
</feature>
<dbReference type="InterPro" id="IPR018422">
    <property type="entry name" value="Cation/H_exchanger_CPA1"/>
</dbReference>
<evidence type="ECO:0000256" key="2">
    <source>
        <dbReference type="ARBA" id="ARBA00022448"/>
    </source>
</evidence>
<feature type="transmembrane region" description="Helical" evidence="10">
    <location>
        <begin position="111"/>
        <end position="131"/>
    </location>
</feature>
<keyword evidence="4 10" id="KW-0812">Transmembrane</keyword>
<evidence type="ECO:0000256" key="4">
    <source>
        <dbReference type="ARBA" id="ARBA00022692"/>
    </source>
</evidence>
<dbReference type="EMBL" id="BAAARA010000007">
    <property type="protein sequence ID" value="GAA2346620.1"/>
    <property type="molecule type" value="Genomic_DNA"/>
</dbReference>
<protein>
    <submittedName>
        <fullName evidence="12">Na+/H+ antiporter</fullName>
    </submittedName>
</protein>
<feature type="domain" description="Cation/H+ exchanger transmembrane" evidence="11">
    <location>
        <begin position="13"/>
        <end position="396"/>
    </location>
</feature>
<evidence type="ECO:0000256" key="8">
    <source>
        <dbReference type="ARBA" id="ARBA00023136"/>
    </source>
</evidence>
<evidence type="ECO:0000256" key="9">
    <source>
        <dbReference type="ARBA" id="ARBA00023201"/>
    </source>
</evidence>
<feature type="transmembrane region" description="Helical" evidence="10">
    <location>
        <begin position="54"/>
        <end position="71"/>
    </location>
</feature>
<feature type="transmembrane region" description="Helical" evidence="10">
    <location>
        <begin position="337"/>
        <end position="361"/>
    </location>
</feature>
<evidence type="ECO:0000313" key="13">
    <source>
        <dbReference type="Proteomes" id="UP001501218"/>
    </source>
</evidence>
<keyword evidence="9 10" id="KW-0739">Sodium transport</keyword>
<comment type="similarity">
    <text evidence="10">Belongs to the monovalent cation:proton antiporter 1 (CPA1) transporter (TC 2.A.36) family.</text>
</comment>
<evidence type="ECO:0000313" key="12">
    <source>
        <dbReference type="EMBL" id="GAA2346620.1"/>
    </source>
</evidence>
<keyword evidence="6 10" id="KW-0915">Sodium</keyword>
<dbReference type="RefSeq" id="WP_344130384.1">
    <property type="nucleotide sequence ID" value="NZ_BAAARA010000007.1"/>
</dbReference>
<evidence type="ECO:0000256" key="7">
    <source>
        <dbReference type="ARBA" id="ARBA00023065"/>
    </source>
</evidence>
<dbReference type="Proteomes" id="UP001501218">
    <property type="component" value="Unassembled WGS sequence"/>
</dbReference>
<evidence type="ECO:0000256" key="10">
    <source>
        <dbReference type="RuleBase" id="RU366002"/>
    </source>
</evidence>
<dbReference type="InterPro" id="IPR004705">
    <property type="entry name" value="Cation/H_exchanger_CPA1_bac"/>
</dbReference>
<feature type="transmembrane region" description="Helical" evidence="10">
    <location>
        <begin position="271"/>
        <end position="292"/>
    </location>
</feature>
<name>A0ABN3G964_9PSEU</name>
<keyword evidence="5 10" id="KW-1133">Transmembrane helix</keyword>
<comment type="subcellular location">
    <subcellularLocation>
        <location evidence="1 10">Cell membrane</location>
        <topology evidence="1 10">Multi-pass membrane protein</topology>
    </subcellularLocation>
</comment>
<evidence type="ECO:0000256" key="3">
    <source>
        <dbReference type="ARBA" id="ARBA00022475"/>
    </source>
</evidence>